<dbReference type="PANTHER" id="PTHR11799:SF20">
    <property type="entry name" value="SMP-30_GLUCONOLACTONASE_LRE-LIKE REGION DOMAIN-CONTAINING PROTEIN"/>
    <property type="match status" value="1"/>
</dbReference>
<reference evidence="1" key="1">
    <citation type="submission" date="2023-06" db="EMBL/GenBank/DDBJ databases">
        <title>Genome-scale phylogeny and comparative genomics of the fungal order Sordariales.</title>
        <authorList>
            <consortium name="Lawrence Berkeley National Laboratory"/>
            <person name="Hensen N."/>
            <person name="Bonometti L."/>
            <person name="Westerberg I."/>
            <person name="Brannstrom I.O."/>
            <person name="Guillou S."/>
            <person name="Cros-Aarteil S."/>
            <person name="Calhoun S."/>
            <person name="Haridas S."/>
            <person name="Kuo A."/>
            <person name="Mondo S."/>
            <person name="Pangilinan J."/>
            <person name="Riley R."/>
            <person name="Labutti K."/>
            <person name="Andreopoulos B."/>
            <person name="Lipzen A."/>
            <person name="Chen C."/>
            <person name="Yanf M."/>
            <person name="Daum C."/>
            <person name="Ng V."/>
            <person name="Clum A."/>
            <person name="Steindorff A."/>
            <person name="Ohm R."/>
            <person name="Martin F."/>
            <person name="Silar P."/>
            <person name="Natvig D."/>
            <person name="Lalanne C."/>
            <person name="Gautier V."/>
            <person name="Ament-Velasquez S.L."/>
            <person name="Kruys A."/>
            <person name="Hutchinson M.I."/>
            <person name="Powell A.J."/>
            <person name="Barry K."/>
            <person name="Miller A.N."/>
            <person name="Grigoriev I.V."/>
            <person name="Debuchy R."/>
            <person name="Gladieux P."/>
            <person name="Thoren M.H."/>
            <person name="Johannesson H."/>
        </authorList>
    </citation>
    <scope>NUCLEOTIDE SEQUENCE</scope>
    <source>
        <strain evidence="1">8032-3</strain>
    </source>
</reference>
<gene>
    <name evidence="1" type="ORF">QBC33DRAFT_548271</name>
</gene>
<evidence type="ECO:0000313" key="2">
    <source>
        <dbReference type="Proteomes" id="UP001244011"/>
    </source>
</evidence>
<dbReference type="AlphaFoldDB" id="A0AAJ0FEB9"/>
<evidence type="ECO:0008006" key="3">
    <source>
        <dbReference type="Google" id="ProtNLM"/>
    </source>
</evidence>
<dbReference type="InterPro" id="IPR011042">
    <property type="entry name" value="6-blade_b-propeller_TolB-like"/>
</dbReference>
<proteinExistence type="predicted"/>
<dbReference type="EMBL" id="MU839022">
    <property type="protein sequence ID" value="KAK1764172.1"/>
    <property type="molecule type" value="Genomic_DNA"/>
</dbReference>
<name>A0AAJ0FEB9_9PEZI</name>
<dbReference type="Gene3D" id="2.120.10.30">
    <property type="entry name" value="TolB, C-terminal domain"/>
    <property type="match status" value="1"/>
</dbReference>
<dbReference type="RefSeq" id="XP_060280385.1">
    <property type="nucleotide sequence ID" value="XM_060428826.1"/>
</dbReference>
<organism evidence="1 2">
    <name type="scientific">Phialemonium atrogriseum</name>
    <dbReference type="NCBI Taxonomy" id="1093897"/>
    <lineage>
        <taxon>Eukaryota</taxon>
        <taxon>Fungi</taxon>
        <taxon>Dikarya</taxon>
        <taxon>Ascomycota</taxon>
        <taxon>Pezizomycotina</taxon>
        <taxon>Sordariomycetes</taxon>
        <taxon>Sordariomycetidae</taxon>
        <taxon>Cephalothecales</taxon>
        <taxon>Cephalothecaceae</taxon>
        <taxon>Phialemonium</taxon>
    </lineage>
</organism>
<dbReference type="SUPFAM" id="SSF63829">
    <property type="entry name" value="Calcium-dependent phosphotriesterase"/>
    <property type="match status" value="1"/>
</dbReference>
<dbReference type="InterPro" id="IPR051288">
    <property type="entry name" value="Serum_paraoxonase/arylesterase"/>
</dbReference>
<accession>A0AAJ0FEB9</accession>
<dbReference type="GeneID" id="85312013"/>
<dbReference type="PANTHER" id="PTHR11799">
    <property type="entry name" value="PARAOXONASE"/>
    <property type="match status" value="1"/>
</dbReference>
<dbReference type="Proteomes" id="UP001244011">
    <property type="component" value="Unassembled WGS sequence"/>
</dbReference>
<keyword evidence="2" id="KW-1185">Reference proteome</keyword>
<evidence type="ECO:0000313" key="1">
    <source>
        <dbReference type="EMBL" id="KAK1764172.1"/>
    </source>
</evidence>
<protein>
    <recommendedName>
        <fullName evidence="3">SMP-30/Gluconolactonase/LRE-like region domain-containing protein</fullName>
    </recommendedName>
</protein>
<comment type="caution">
    <text evidence="1">The sequence shown here is derived from an EMBL/GenBank/DDBJ whole genome shotgun (WGS) entry which is preliminary data.</text>
</comment>
<sequence>MAGLLLKIGLSVVVLLAIAFQVLLKDLVWLGFGFGKHIQLLSDFPYECRRIHDPRLQACEDMWLSEKTRVLYLACSDSIARNHWLPNNHKFNLTGRSQRDAIVALHIDSPSGNSFKYRALQTPGYTGTAGDGLLDLVGLTGIDVHVEGEDRVELLLVNNRPSLDPDTGMPFPDQSAVGGNATIELFEVRSSEAEEMNHFHTWADGAITTPNNIAVVSSSKEFYMTNDHGSNKVGLKSHIGALLGSGDVVFCSLGKGCNRVSKDHKFPNGLCQHGGLVYVPSSAMGGVQVFRIKEDNGLEKIEDISIDYGLDNLSVDADGDIYAAVFPKGIEIFKAFFDPFNARPPSTVLRIRKGDDGRHSWEKILEDANGEVLPGTTTAVHDAKTGRLFLSSVISPFITVCEPRS</sequence>